<feature type="compositionally biased region" description="Low complexity" evidence="2">
    <location>
        <begin position="94"/>
        <end position="106"/>
    </location>
</feature>
<keyword evidence="5" id="KW-1185">Reference proteome</keyword>
<feature type="region of interest" description="Disordered" evidence="2">
    <location>
        <begin position="1"/>
        <end position="122"/>
    </location>
</feature>
<keyword evidence="3" id="KW-1133">Transmembrane helix</keyword>
<protein>
    <recommendedName>
        <fullName evidence="6">DUF4878 domain-containing protein</fullName>
    </recommendedName>
</protein>
<evidence type="ECO:0000256" key="1">
    <source>
        <dbReference type="SAM" id="Coils"/>
    </source>
</evidence>
<evidence type="ECO:0000256" key="2">
    <source>
        <dbReference type="SAM" id="MobiDB-lite"/>
    </source>
</evidence>
<accession>A0A1B2HWK2</accession>
<name>A0A1B2HWK2_9PSEU</name>
<evidence type="ECO:0008006" key="6">
    <source>
        <dbReference type="Google" id="ProtNLM"/>
    </source>
</evidence>
<dbReference type="STRING" id="1586287.BBK82_45315"/>
<reference evidence="4 5" key="1">
    <citation type="submission" date="2016-07" db="EMBL/GenBank/DDBJ databases">
        <title>Complete genome sequence of the Lentzea guizhouensis DHS C013.</title>
        <authorList>
            <person name="Cao C."/>
        </authorList>
    </citation>
    <scope>NUCLEOTIDE SEQUENCE [LARGE SCALE GENOMIC DNA]</scope>
    <source>
        <strain evidence="4 5">DHS C013</strain>
    </source>
</reference>
<feature type="compositionally biased region" description="Low complexity" evidence="2">
    <location>
        <begin position="146"/>
        <end position="169"/>
    </location>
</feature>
<gene>
    <name evidence="4" type="ORF">BBK82_45315</name>
</gene>
<feature type="compositionally biased region" description="Low complexity" evidence="2">
    <location>
        <begin position="9"/>
        <end position="86"/>
    </location>
</feature>
<keyword evidence="3" id="KW-0812">Transmembrane</keyword>
<dbReference type="EMBL" id="CP016793">
    <property type="protein sequence ID" value="ANZ42088.1"/>
    <property type="molecule type" value="Genomic_DNA"/>
</dbReference>
<keyword evidence="1" id="KW-0175">Coiled coil</keyword>
<feature type="transmembrane region" description="Helical" evidence="3">
    <location>
        <begin position="125"/>
        <end position="147"/>
    </location>
</feature>
<dbReference type="Proteomes" id="UP000093053">
    <property type="component" value="Chromosome"/>
</dbReference>
<evidence type="ECO:0000313" key="4">
    <source>
        <dbReference type="EMBL" id="ANZ42088.1"/>
    </source>
</evidence>
<dbReference type="AlphaFoldDB" id="A0A1B2HWK2"/>
<feature type="coiled-coil region" evidence="1">
    <location>
        <begin position="203"/>
        <end position="230"/>
    </location>
</feature>
<evidence type="ECO:0000256" key="3">
    <source>
        <dbReference type="SAM" id="Phobius"/>
    </source>
</evidence>
<keyword evidence="3" id="KW-0472">Membrane</keyword>
<feature type="region of interest" description="Disordered" evidence="2">
    <location>
        <begin position="146"/>
        <end position="179"/>
    </location>
</feature>
<dbReference type="RefSeq" id="WP_065920422.1">
    <property type="nucleotide sequence ID" value="NZ_CP016793.1"/>
</dbReference>
<evidence type="ECO:0000313" key="5">
    <source>
        <dbReference type="Proteomes" id="UP000093053"/>
    </source>
</evidence>
<proteinExistence type="predicted"/>
<organism evidence="4 5">
    <name type="scientific">Lentzea guizhouensis</name>
    <dbReference type="NCBI Taxonomy" id="1586287"/>
    <lineage>
        <taxon>Bacteria</taxon>
        <taxon>Bacillati</taxon>
        <taxon>Actinomycetota</taxon>
        <taxon>Actinomycetes</taxon>
        <taxon>Pseudonocardiales</taxon>
        <taxon>Pseudonocardiaceae</taxon>
        <taxon>Lentzea</taxon>
    </lineage>
</organism>
<sequence>MTYPPQQPGPHGQQPQPGGPYGQQPPQQPGYGQQPQPGYGQPQPGYGQQPPQPGYGAPQPGYGQPQQDPFGHQGPPSGGFQQQPPSGGFGQQGPYGQPGPYGQQQPGFGGPGYGGPPPKKSNTGLIIGVVIGVLVLVGGGITAAVLLSGSDSGDSGNSASSDPGSSDSGKSGGNDDADVKKVAEEYIGAATSRNESKAKSLMCKAALDEAAELERNATEDQKKLAEELKKLPVPKLTYKGATVSGDTAKVKINSVATFGGKTQNVDVDYTFKKESGKWKYCQLVKDLKLPKPSN</sequence>
<dbReference type="KEGG" id="led:BBK82_45315"/>